<dbReference type="GO" id="GO:0008270">
    <property type="term" value="F:zinc ion binding"/>
    <property type="evidence" value="ECO:0007669"/>
    <property type="project" value="InterPro"/>
</dbReference>
<dbReference type="PROSITE" id="PS51144">
    <property type="entry name" value="ALPHA_CA_2"/>
    <property type="match status" value="1"/>
</dbReference>
<dbReference type="PANTHER" id="PTHR18952">
    <property type="entry name" value="CARBONIC ANHYDRASE"/>
    <property type="match status" value="1"/>
</dbReference>
<comment type="similarity">
    <text evidence="1">Belongs to the alpha-carbonic anhydrase family.</text>
</comment>
<evidence type="ECO:0000256" key="7">
    <source>
        <dbReference type="SAM" id="MobiDB-lite"/>
    </source>
</evidence>
<keyword evidence="10" id="KW-1185">Reference proteome</keyword>
<accession>A0A2P6TY97</accession>
<dbReference type="PANTHER" id="PTHR18952:SF265">
    <property type="entry name" value="CARBONIC ANHYDRASE"/>
    <property type="match status" value="1"/>
</dbReference>
<proteinExistence type="inferred from homology"/>
<feature type="region of interest" description="Disordered" evidence="7">
    <location>
        <begin position="539"/>
        <end position="581"/>
    </location>
</feature>
<dbReference type="Pfam" id="PF00194">
    <property type="entry name" value="Carb_anhydrase"/>
    <property type="match status" value="1"/>
</dbReference>
<dbReference type="AlphaFoldDB" id="A0A2P6TY97"/>
<organism evidence="9 10">
    <name type="scientific">Chlorella sorokiniana</name>
    <name type="common">Freshwater green alga</name>
    <dbReference type="NCBI Taxonomy" id="3076"/>
    <lineage>
        <taxon>Eukaryota</taxon>
        <taxon>Viridiplantae</taxon>
        <taxon>Chlorophyta</taxon>
        <taxon>core chlorophytes</taxon>
        <taxon>Trebouxiophyceae</taxon>
        <taxon>Chlorellales</taxon>
        <taxon>Chlorellaceae</taxon>
        <taxon>Chlorella clade</taxon>
        <taxon>Chlorella</taxon>
    </lineage>
</organism>
<dbReference type="SMART" id="SM01057">
    <property type="entry name" value="Carb_anhydrase"/>
    <property type="match status" value="1"/>
</dbReference>
<dbReference type="InterPro" id="IPR001148">
    <property type="entry name" value="CA_dom"/>
</dbReference>
<keyword evidence="5" id="KW-0456">Lyase</keyword>
<dbReference type="Gene3D" id="3.10.200.10">
    <property type="entry name" value="Alpha carbonic anhydrase"/>
    <property type="match status" value="1"/>
</dbReference>
<dbReference type="EMBL" id="LHPG02000004">
    <property type="protein sequence ID" value="PRW59044.1"/>
    <property type="molecule type" value="Genomic_DNA"/>
</dbReference>
<evidence type="ECO:0000259" key="8">
    <source>
        <dbReference type="PROSITE" id="PS51144"/>
    </source>
</evidence>
<evidence type="ECO:0000256" key="3">
    <source>
        <dbReference type="ARBA" id="ARBA00022723"/>
    </source>
</evidence>
<feature type="domain" description="Alpha-carbonic anhydrase" evidence="8">
    <location>
        <begin position="559"/>
        <end position="870"/>
    </location>
</feature>
<evidence type="ECO:0000313" key="9">
    <source>
        <dbReference type="EMBL" id="PRW59044.1"/>
    </source>
</evidence>
<dbReference type="InterPro" id="IPR036398">
    <property type="entry name" value="CA_dom_sf"/>
</dbReference>
<evidence type="ECO:0000256" key="5">
    <source>
        <dbReference type="ARBA" id="ARBA00023239"/>
    </source>
</evidence>
<evidence type="ECO:0000256" key="4">
    <source>
        <dbReference type="ARBA" id="ARBA00022833"/>
    </source>
</evidence>
<dbReference type="STRING" id="3076.A0A2P6TY97"/>
<dbReference type="Proteomes" id="UP000239899">
    <property type="component" value="Unassembled WGS sequence"/>
</dbReference>
<evidence type="ECO:0000313" key="10">
    <source>
        <dbReference type="Proteomes" id="UP000239899"/>
    </source>
</evidence>
<dbReference type="CDD" id="cd03124">
    <property type="entry name" value="alpha_CA_prokaryotic_like"/>
    <property type="match status" value="1"/>
</dbReference>
<evidence type="ECO:0000256" key="6">
    <source>
        <dbReference type="ARBA" id="ARBA00048348"/>
    </source>
</evidence>
<dbReference type="OrthoDB" id="513674at2759"/>
<dbReference type="EC" id="4.2.1.1" evidence="2"/>
<evidence type="ECO:0000256" key="1">
    <source>
        <dbReference type="ARBA" id="ARBA00010718"/>
    </source>
</evidence>
<dbReference type="SUPFAM" id="SSF51069">
    <property type="entry name" value="Carbonic anhydrase"/>
    <property type="match status" value="1"/>
</dbReference>
<dbReference type="GO" id="GO:0004089">
    <property type="term" value="F:carbonate dehydratase activity"/>
    <property type="evidence" value="ECO:0007669"/>
    <property type="project" value="UniProtKB-EC"/>
</dbReference>
<evidence type="ECO:0000256" key="2">
    <source>
        <dbReference type="ARBA" id="ARBA00012925"/>
    </source>
</evidence>
<keyword evidence="3" id="KW-0479">Metal-binding</keyword>
<keyword evidence="4" id="KW-0862">Zinc</keyword>
<dbReference type="InterPro" id="IPR023561">
    <property type="entry name" value="Carbonic_anhydrase_a-class"/>
</dbReference>
<gene>
    <name evidence="9" type="ORF">C2E21_2407</name>
</gene>
<comment type="catalytic activity">
    <reaction evidence="6">
        <text>hydrogencarbonate + H(+) = CO2 + H2O</text>
        <dbReference type="Rhea" id="RHEA:10748"/>
        <dbReference type="ChEBI" id="CHEBI:15377"/>
        <dbReference type="ChEBI" id="CHEBI:15378"/>
        <dbReference type="ChEBI" id="CHEBI:16526"/>
        <dbReference type="ChEBI" id="CHEBI:17544"/>
        <dbReference type="EC" id="4.2.1.1"/>
    </reaction>
</comment>
<name>A0A2P6TY97_CHLSO</name>
<protein>
    <recommendedName>
        <fullName evidence="2">carbonic anhydrase</fullName>
        <ecNumber evidence="2">4.2.1.1</ecNumber>
    </recommendedName>
</protein>
<comment type="caution">
    <text evidence="9">The sequence shown here is derived from an EMBL/GenBank/DDBJ whole genome shotgun (WGS) entry which is preliminary data.</text>
</comment>
<feature type="compositionally biased region" description="Basic and acidic residues" evidence="7">
    <location>
        <begin position="540"/>
        <end position="553"/>
    </location>
</feature>
<reference evidence="9 10" key="1">
    <citation type="journal article" date="2018" name="Plant J.">
        <title>Genome sequences of Chlorella sorokiniana UTEX 1602 and Micractinium conductrix SAG 241.80: implications to maltose excretion by a green alga.</title>
        <authorList>
            <person name="Arriola M.B."/>
            <person name="Velmurugan N."/>
            <person name="Zhang Y."/>
            <person name="Plunkett M.H."/>
            <person name="Hondzo H."/>
            <person name="Barney B.M."/>
        </authorList>
    </citation>
    <scope>NUCLEOTIDE SEQUENCE [LARGE SCALE GENOMIC DNA]</scope>
    <source>
        <strain evidence="10">UTEX 1602</strain>
    </source>
</reference>
<sequence length="871" mass="92876">MAASARTLRLLARLRAPAASSEPLTGCARALTAAFLHASQQQGQQQQASGSAVAAAVGLATAAAAAAQLWPEQAHCEAAPAAASAFRPPGGAEERPASWLGWLGSWAPWGGHRAAEPDWLQAVREDPRVAVVFAFALPFLSLSFGFVPTQADMEKAAKQVEPHLCHLRPWELSVLLWGAARLGFAPSPALLRQVQERVAAVLREQPGSPGAFSTQEACMVAWALSALEAQTPQLWAAELAFISACPAGSMDEVALIHLFQAGMFADRAAVTALTDTDETTPRMRSAADEVRATLAAGGCPLPLITRAEQAYRAASHQAGFDGPLIVELTMLRLLVTIYQELGDALAYQPLFNDLKLLDLQHARQLLEDPYLLAKFKSEIADKRSRANDFTRTLTDVSRTLRGMGLYHSVQVPVEDELVHVDIALPDYKVAFFLDTPAPGSSGRDGGRAGGRGPAGGPLSFLDVEGTMLSGYLANESPGTKLAKLHLLQQRGWVVLPLQWVDNIRGEAEKRRLLLQQLDKAGQQQLMRGRVSSMLHGAMRQAEESKLGRERLRDPPGTVSGAGRDNQNGNDWPGTCASGTKQSPIAFSTDGLPAFPEDARANLQLGVASGLKVINTGHGTQIEWDSLEGTAATIPVVDDTWHAIFNGSAEGKTVRQVPVKPLQFHLHTASEHLVNGELAPVELHIVTAVDNTSDPNAWVPENCRQSQCLAVFGVSIWLSPDPYATSDSFWQTVVDNLPTATGKAGANNLTSPATLNLTSLLPEDLSYGTYSGSLTTPPCSEGVQWHMFVTPKRELTAAQLNALQILSATATAETMAACPADEVVPEVSKADGAAGNGSDATVELGCKVQTGARITNRQVMPLNGRTVFISKA</sequence>
<dbReference type="InterPro" id="IPR041891">
    <property type="entry name" value="Alpha_CA_prokaryot-like"/>
</dbReference>